<dbReference type="GO" id="GO:0009279">
    <property type="term" value="C:cell outer membrane"/>
    <property type="evidence" value="ECO:0007669"/>
    <property type="project" value="UniProtKB-SubCell"/>
</dbReference>
<gene>
    <name evidence="6" type="ORF">LEA_20569</name>
</gene>
<evidence type="ECO:0000259" key="5">
    <source>
        <dbReference type="Pfam" id="PF07980"/>
    </source>
</evidence>
<accession>K1RGK0</accession>
<dbReference type="Gene3D" id="1.25.40.390">
    <property type="match status" value="1"/>
</dbReference>
<keyword evidence="3" id="KW-0472">Membrane</keyword>
<dbReference type="SUPFAM" id="SSF48452">
    <property type="entry name" value="TPR-like"/>
    <property type="match status" value="1"/>
</dbReference>
<keyword evidence="4" id="KW-0998">Cell outer membrane</keyword>
<protein>
    <submittedName>
        <fullName evidence="6">Protein containing RagB/SusD domain protein</fullName>
    </submittedName>
</protein>
<evidence type="ECO:0000256" key="2">
    <source>
        <dbReference type="ARBA" id="ARBA00022729"/>
    </source>
</evidence>
<evidence type="ECO:0000256" key="3">
    <source>
        <dbReference type="ARBA" id="ARBA00023136"/>
    </source>
</evidence>
<dbReference type="InterPro" id="IPR012944">
    <property type="entry name" value="SusD_RagB_dom"/>
</dbReference>
<dbReference type="Pfam" id="PF07980">
    <property type="entry name" value="SusD_RagB"/>
    <property type="match status" value="1"/>
</dbReference>
<feature type="domain" description="RagB/SusD" evidence="5">
    <location>
        <begin position="4"/>
        <end position="129"/>
    </location>
</feature>
<keyword evidence="2" id="KW-0732">Signal</keyword>
<dbReference type="EMBL" id="AJWY01014137">
    <property type="protein sequence ID" value="EKC44603.1"/>
    <property type="molecule type" value="Genomic_DNA"/>
</dbReference>
<sequence length="130" mass="15397">EYNGSPNAQAYDAVDKVRARVNLPGLKKGLGQKEFREALLRERACEFGYEEVRFFDLIRWKLYNVFEKQLHGLHVYKHKDTGEYKFVPYELTKYPRVWWTSGFEPRWCLSAFPSVEINKGYGLVQNPGWE</sequence>
<dbReference type="InterPro" id="IPR011990">
    <property type="entry name" value="TPR-like_helical_dom_sf"/>
</dbReference>
<evidence type="ECO:0000313" key="6">
    <source>
        <dbReference type="EMBL" id="EKC44603.1"/>
    </source>
</evidence>
<dbReference type="AlphaFoldDB" id="K1RGK0"/>
<reference evidence="6" key="1">
    <citation type="journal article" date="2013" name="Environ. Microbiol.">
        <title>Microbiota from the distal guts of lean and obese adolescents exhibit partial functional redundancy besides clear differences in community structure.</title>
        <authorList>
            <person name="Ferrer M."/>
            <person name="Ruiz A."/>
            <person name="Lanza F."/>
            <person name="Haange S.B."/>
            <person name="Oberbach A."/>
            <person name="Till H."/>
            <person name="Bargiela R."/>
            <person name="Campoy C."/>
            <person name="Segura M.T."/>
            <person name="Richter M."/>
            <person name="von Bergen M."/>
            <person name="Seifert J."/>
            <person name="Suarez A."/>
        </authorList>
    </citation>
    <scope>NUCLEOTIDE SEQUENCE</scope>
</reference>
<proteinExistence type="predicted"/>
<evidence type="ECO:0000256" key="4">
    <source>
        <dbReference type="ARBA" id="ARBA00023237"/>
    </source>
</evidence>
<feature type="non-terminal residue" evidence="6">
    <location>
        <position position="1"/>
    </location>
</feature>
<comment type="subcellular location">
    <subcellularLocation>
        <location evidence="1">Cell outer membrane</location>
    </subcellularLocation>
</comment>
<comment type="caution">
    <text evidence="6">The sequence shown here is derived from an EMBL/GenBank/DDBJ whole genome shotgun (WGS) entry which is preliminary data.</text>
</comment>
<name>K1RGK0_9ZZZZ</name>
<organism evidence="6">
    <name type="scientific">human gut metagenome</name>
    <dbReference type="NCBI Taxonomy" id="408170"/>
    <lineage>
        <taxon>unclassified sequences</taxon>
        <taxon>metagenomes</taxon>
        <taxon>organismal metagenomes</taxon>
    </lineage>
</organism>
<evidence type="ECO:0000256" key="1">
    <source>
        <dbReference type="ARBA" id="ARBA00004442"/>
    </source>
</evidence>